<keyword evidence="1" id="KW-0378">Hydrolase</keyword>
<reference evidence="3" key="2">
    <citation type="journal article" date="2021" name="Microbiome">
        <title>Successional dynamics and alternative stable states in a saline activated sludge microbial community over 9 years.</title>
        <authorList>
            <person name="Wang Y."/>
            <person name="Ye J."/>
            <person name="Ju F."/>
            <person name="Liu L."/>
            <person name="Boyd J.A."/>
            <person name="Deng Y."/>
            <person name="Parks D.H."/>
            <person name="Jiang X."/>
            <person name="Yin X."/>
            <person name="Woodcroft B.J."/>
            <person name="Tyson G.W."/>
            <person name="Hugenholtz P."/>
            <person name="Polz M.F."/>
            <person name="Zhang T."/>
        </authorList>
    </citation>
    <scope>NUCLEOTIDE SEQUENCE</scope>
    <source>
        <strain evidence="3">HKST-UBA16</strain>
    </source>
</reference>
<dbReference type="Proteomes" id="UP000748332">
    <property type="component" value="Unassembled WGS sequence"/>
</dbReference>
<sequence length="237" mass="26611">MKLRSITIKIISLIISCLFILTTGGLLLYPFYNDISITAKGIDLRDIAQSASLITLTSVSLDSPDVYERDFDNINALEYVSKDTLAQHQNEGKFTSRLEEMETEIEVPSVNIAGHVHDGENAHTMDLGPWHFPLSVGPGEEGNFIVIGHRFAELPPSKNTFFNLDKVKVGDKIYIKQKGDINYTYTVIKTSVVKKTDRSVLQSGKEYKISLITCTPKWTSEKRLVVVGLLDKVYRKI</sequence>
<proteinExistence type="predicted"/>
<evidence type="ECO:0000256" key="2">
    <source>
        <dbReference type="SAM" id="Phobius"/>
    </source>
</evidence>
<dbReference type="InterPro" id="IPR005754">
    <property type="entry name" value="Sortase"/>
</dbReference>
<evidence type="ECO:0000256" key="1">
    <source>
        <dbReference type="ARBA" id="ARBA00022801"/>
    </source>
</evidence>
<comment type="caution">
    <text evidence="3">The sequence shown here is derived from an EMBL/GenBank/DDBJ whole genome shotgun (WGS) entry which is preliminary data.</text>
</comment>
<name>A0A955KUK9_9BACT</name>
<evidence type="ECO:0000313" key="3">
    <source>
        <dbReference type="EMBL" id="MCA9374732.1"/>
    </source>
</evidence>
<evidence type="ECO:0000313" key="4">
    <source>
        <dbReference type="Proteomes" id="UP000748332"/>
    </source>
</evidence>
<keyword evidence="2" id="KW-0812">Transmembrane</keyword>
<protein>
    <submittedName>
        <fullName evidence="3">Sortase</fullName>
    </submittedName>
</protein>
<dbReference type="AlphaFoldDB" id="A0A955KUK9"/>
<dbReference type="InterPro" id="IPR023365">
    <property type="entry name" value="Sortase_dom-sf"/>
</dbReference>
<reference evidence="3" key="1">
    <citation type="submission" date="2020-04" db="EMBL/GenBank/DDBJ databases">
        <authorList>
            <person name="Zhang T."/>
        </authorList>
    </citation>
    <scope>NUCLEOTIDE SEQUENCE</scope>
    <source>
        <strain evidence="3">HKST-UBA16</strain>
    </source>
</reference>
<dbReference type="NCBIfam" id="TIGR01076">
    <property type="entry name" value="sortase_fam"/>
    <property type="match status" value="1"/>
</dbReference>
<accession>A0A955KUK9</accession>
<dbReference type="GO" id="GO:0016787">
    <property type="term" value="F:hydrolase activity"/>
    <property type="evidence" value="ECO:0007669"/>
    <property type="project" value="UniProtKB-KW"/>
</dbReference>
<feature type="transmembrane region" description="Helical" evidence="2">
    <location>
        <begin position="12"/>
        <end position="32"/>
    </location>
</feature>
<dbReference type="SUPFAM" id="SSF63817">
    <property type="entry name" value="Sortase"/>
    <property type="match status" value="1"/>
</dbReference>
<dbReference type="EMBL" id="JAGQLM010000009">
    <property type="protein sequence ID" value="MCA9374732.1"/>
    <property type="molecule type" value="Genomic_DNA"/>
</dbReference>
<dbReference type="Pfam" id="PF04203">
    <property type="entry name" value="Sortase"/>
    <property type="match status" value="1"/>
</dbReference>
<gene>
    <name evidence="3" type="ORF">KC622_00205</name>
</gene>
<keyword evidence="2" id="KW-0472">Membrane</keyword>
<organism evidence="3 4">
    <name type="scientific">Candidatus Dojkabacteria bacterium</name>
    <dbReference type="NCBI Taxonomy" id="2099670"/>
    <lineage>
        <taxon>Bacteria</taxon>
        <taxon>Candidatus Dojkabacteria</taxon>
    </lineage>
</organism>
<keyword evidence="2" id="KW-1133">Transmembrane helix</keyword>
<dbReference type="Gene3D" id="2.40.260.10">
    <property type="entry name" value="Sortase"/>
    <property type="match status" value="1"/>
</dbReference>